<evidence type="ECO:0000256" key="1">
    <source>
        <dbReference type="SAM" id="MobiDB-lite"/>
    </source>
</evidence>
<evidence type="ECO:0000259" key="2">
    <source>
        <dbReference type="Pfam" id="PF08401"/>
    </source>
</evidence>
<protein>
    <recommendedName>
        <fullName evidence="2">N-terminal domain-containing protein</fullName>
    </recommendedName>
</protein>
<dbReference type="KEGG" id="ccos:Pan44_07940"/>
<dbReference type="OrthoDB" id="9803716at2"/>
<name>A0A517S9J9_9PLAN</name>
<dbReference type="AlphaFoldDB" id="A0A517S9J9"/>
<keyword evidence="4" id="KW-1185">Reference proteome</keyword>
<sequence length="299" mass="33134">MTTREEIQERATAAFEELVAALAQGNSEQLTAYLQTMSRFHQYSFGNCMWIVLQRPDATHVAGFQRWKQLGRFVKSGEKGIAILAPLAFRKKRTAEEERGEDQSPADEDNPEKPSRRVAGFKVAYVFDVSQTDGKPLPEFAAVNGDPGDRLERLEDVIRGYGIELNYEPISGGALGVSEGGVIRVLPTLLPAEAFSVLAHELAHELLHRGERRKETTKTVRETEAEAVAFVVCQASGIESRTRSSDYIRLYAGDKELLQQSLEHIQRVSTAILLQLQEEPKAVAAVTEFPAEAHESVAV</sequence>
<gene>
    <name evidence="3" type="ORF">Pan44_07940</name>
</gene>
<dbReference type="Proteomes" id="UP000315700">
    <property type="component" value="Chromosome"/>
</dbReference>
<evidence type="ECO:0000313" key="4">
    <source>
        <dbReference type="Proteomes" id="UP000315700"/>
    </source>
</evidence>
<reference evidence="3 4" key="1">
    <citation type="submission" date="2019-02" db="EMBL/GenBank/DDBJ databases">
        <title>Deep-cultivation of Planctomycetes and their phenomic and genomic characterization uncovers novel biology.</title>
        <authorList>
            <person name="Wiegand S."/>
            <person name="Jogler M."/>
            <person name="Boedeker C."/>
            <person name="Pinto D."/>
            <person name="Vollmers J."/>
            <person name="Rivas-Marin E."/>
            <person name="Kohn T."/>
            <person name="Peeters S.H."/>
            <person name="Heuer A."/>
            <person name="Rast P."/>
            <person name="Oberbeckmann S."/>
            <person name="Bunk B."/>
            <person name="Jeske O."/>
            <person name="Meyerdierks A."/>
            <person name="Storesund J.E."/>
            <person name="Kallscheuer N."/>
            <person name="Luecker S."/>
            <person name="Lage O.M."/>
            <person name="Pohl T."/>
            <person name="Merkel B.J."/>
            <person name="Hornburger P."/>
            <person name="Mueller R.-W."/>
            <person name="Bruemmer F."/>
            <person name="Labrenz M."/>
            <person name="Spormann A.M."/>
            <person name="Op den Camp H."/>
            <person name="Overmann J."/>
            <person name="Amann R."/>
            <person name="Jetten M.S.M."/>
            <person name="Mascher T."/>
            <person name="Medema M.H."/>
            <person name="Devos D.P."/>
            <person name="Kaster A.-K."/>
            <person name="Ovreas L."/>
            <person name="Rohde M."/>
            <person name="Galperin M.Y."/>
            <person name="Jogler C."/>
        </authorList>
    </citation>
    <scope>NUCLEOTIDE SEQUENCE [LARGE SCALE GENOMIC DNA]</scope>
    <source>
        <strain evidence="3 4">Pan44</strain>
    </source>
</reference>
<accession>A0A517S9J9</accession>
<dbReference type="GO" id="GO:0003697">
    <property type="term" value="F:single-stranded DNA binding"/>
    <property type="evidence" value="ECO:0007669"/>
    <property type="project" value="InterPro"/>
</dbReference>
<proteinExistence type="predicted"/>
<dbReference type="EMBL" id="CP036271">
    <property type="protein sequence ID" value="QDT52782.1"/>
    <property type="molecule type" value="Genomic_DNA"/>
</dbReference>
<dbReference type="Pfam" id="PF08401">
    <property type="entry name" value="ArdcN"/>
    <property type="match status" value="1"/>
</dbReference>
<feature type="domain" description="N-terminal" evidence="2">
    <location>
        <begin position="3"/>
        <end position="108"/>
    </location>
</feature>
<dbReference type="InParanoid" id="A0A517S9J9"/>
<dbReference type="InterPro" id="IPR013610">
    <property type="entry name" value="ArdC_N"/>
</dbReference>
<organism evidence="3 4">
    <name type="scientific">Caulifigura coniformis</name>
    <dbReference type="NCBI Taxonomy" id="2527983"/>
    <lineage>
        <taxon>Bacteria</taxon>
        <taxon>Pseudomonadati</taxon>
        <taxon>Planctomycetota</taxon>
        <taxon>Planctomycetia</taxon>
        <taxon>Planctomycetales</taxon>
        <taxon>Planctomycetaceae</taxon>
        <taxon>Caulifigura</taxon>
    </lineage>
</organism>
<dbReference type="RefSeq" id="WP_145027421.1">
    <property type="nucleotide sequence ID" value="NZ_CP036271.1"/>
</dbReference>
<evidence type="ECO:0000313" key="3">
    <source>
        <dbReference type="EMBL" id="QDT52782.1"/>
    </source>
</evidence>
<feature type="region of interest" description="Disordered" evidence="1">
    <location>
        <begin position="94"/>
        <end position="115"/>
    </location>
</feature>
<feature type="compositionally biased region" description="Acidic residues" evidence="1">
    <location>
        <begin position="98"/>
        <end position="110"/>
    </location>
</feature>